<evidence type="ECO:0000313" key="2">
    <source>
        <dbReference type="Proteomes" id="UP000789901"/>
    </source>
</evidence>
<protein>
    <submittedName>
        <fullName evidence="1">37279_t:CDS:1</fullName>
    </submittedName>
</protein>
<sequence>NIVPFETMRMLLGKAISIDLELLPDSPDLIPEHITEFLLFTLPISDHKQTRAVTTTLYLIYRNSEQVLKNIITFCIPPLYFDLPVPERKDLLPLTPQELPPNLRWLFLLDLMLSP</sequence>
<proteinExistence type="predicted"/>
<evidence type="ECO:0000313" key="1">
    <source>
        <dbReference type="EMBL" id="CAG8807107.1"/>
    </source>
</evidence>
<gene>
    <name evidence="1" type="ORF">GMARGA_LOCUS24431</name>
</gene>
<accession>A0ABN7VZ52</accession>
<dbReference type="Proteomes" id="UP000789901">
    <property type="component" value="Unassembled WGS sequence"/>
</dbReference>
<keyword evidence="2" id="KW-1185">Reference proteome</keyword>
<organism evidence="1 2">
    <name type="scientific">Gigaspora margarita</name>
    <dbReference type="NCBI Taxonomy" id="4874"/>
    <lineage>
        <taxon>Eukaryota</taxon>
        <taxon>Fungi</taxon>
        <taxon>Fungi incertae sedis</taxon>
        <taxon>Mucoromycota</taxon>
        <taxon>Glomeromycotina</taxon>
        <taxon>Glomeromycetes</taxon>
        <taxon>Diversisporales</taxon>
        <taxon>Gigasporaceae</taxon>
        <taxon>Gigaspora</taxon>
    </lineage>
</organism>
<dbReference type="EMBL" id="CAJVQB010025757">
    <property type="protein sequence ID" value="CAG8807107.1"/>
    <property type="molecule type" value="Genomic_DNA"/>
</dbReference>
<feature type="non-terminal residue" evidence="1">
    <location>
        <position position="1"/>
    </location>
</feature>
<comment type="caution">
    <text evidence="1">The sequence shown here is derived from an EMBL/GenBank/DDBJ whole genome shotgun (WGS) entry which is preliminary data.</text>
</comment>
<name>A0ABN7VZ52_GIGMA</name>
<reference evidence="1 2" key="1">
    <citation type="submission" date="2021-06" db="EMBL/GenBank/DDBJ databases">
        <authorList>
            <person name="Kallberg Y."/>
            <person name="Tangrot J."/>
            <person name="Rosling A."/>
        </authorList>
    </citation>
    <scope>NUCLEOTIDE SEQUENCE [LARGE SCALE GENOMIC DNA]</scope>
    <source>
        <strain evidence="1 2">120-4 pot B 10/14</strain>
    </source>
</reference>